<evidence type="ECO:0000313" key="2">
    <source>
        <dbReference type="Proteomes" id="UP000489961"/>
    </source>
</evidence>
<reference evidence="1 2" key="1">
    <citation type="submission" date="2020-02" db="EMBL/GenBank/DDBJ databases">
        <authorList>
            <person name="Chaudhuri R."/>
        </authorList>
    </citation>
    <scope>NUCLEOTIDE SEQUENCE [LARGE SCALE GENOMIC DNA]</scope>
    <source>
        <strain evidence="1">SFB21</strain>
    </source>
</reference>
<dbReference type="Proteomes" id="UP000489961">
    <property type="component" value="Unassembled WGS sequence"/>
</dbReference>
<organism evidence="1 2">
    <name type="scientific">Acinetobacter bouvetii</name>
    <dbReference type="NCBI Taxonomy" id="202951"/>
    <lineage>
        <taxon>Bacteria</taxon>
        <taxon>Pseudomonadati</taxon>
        <taxon>Pseudomonadota</taxon>
        <taxon>Gammaproteobacteria</taxon>
        <taxon>Moraxellales</taxon>
        <taxon>Moraxellaceae</taxon>
        <taxon>Acinetobacter</taxon>
    </lineage>
</organism>
<evidence type="ECO:0008006" key="3">
    <source>
        <dbReference type="Google" id="ProtNLM"/>
    </source>
</evidence>
<protein>
    <recommendedName>
        <fullName evidence="3">HEPN domain-containing protein</fullName>
    </recommendedName>
</protein>
<sequence length="159" mass="18769">MTPFSIELAIEQIVDKNSKENFLEVYKCYENGCYRAAVGLLWSVVVTDIVSKLQKVEIDFNDSTAHKLLTEIKEKQEKKETDWEKNIVEDVHKRMKFFDQDTYENLLHLQKKRHLCSHPLIQESDNKLYTPTPEETKSFIRHALEDLLITRILLKLMIS</sequence>
<proteinExistence type="predicted"/>
<evidence type="ECO:0000313" key="1">
    <source>
        <dbReference type="EMBL" id="CAB1223378.1"/>
    </source>
</evidence>
<dbReference type="RefSeq" id="WP_174560954.1">
    <property type="nucleotide sequence ID" value="NZ_CADDTS010000055.1"/>
</dbReference>
<dbReference type="AlphaFoldDB" id="A0A811GJ83"/>
<comment type="caution">
    <text evidence="1">The sequence shown here is derived from an EMBL/GenBank/DDBJ whole genome shotgun (WGS) entry which is preliminary data.</text>
</comment>
<name>A0A811GJ83_9GAMM</name>
<accession>A0A811GJ83</accession>
<gene>
    <name evidence="1" type="ORF">SFB21_3263</name>
</gene>
<dbReference type="EMBL" id="CADDTS010000055">
    <property type="protein sequence ID" value="CAB1223378.1"/>
    <property type="molecule type" value="Genomic_DNA"/>
</dbReference>